<dbReference type="AlphaFoldDB" id="A0A1T2XAC9"/>
<dbReference type="RefSeq" id="WP_078499814.1">
    <property type="nucleotide sequence ID" value="NZ_MSZX01000006.1"/>
</dbReference>
<gene>
    <name evidence="2" type="ORF">BVG16_16670</name>
</gene>
<dbReference type="Gene3D" id="2.60.40.10">
    <property type="entry name" value="Immunoglobulins"/>
    <property type="match status" value="1"/>
</dbReference>
<comment type="caution">
    <text evidence="2">The sequence shown here is derived from an EMBL/GenBank/DDBJ whole genome shotgun (WGS) entry which is preliminary data.</text>
</comment>
<dbReference type="Pfam" id="PF13174">
    <property type="entry name" value="TPR_6"/>
    <property type="match status" value="1"/>
</dbReference>
<keyword evidence="3" id="KW-1185">Reference proteome</keyword>
<dbReference type="SUPFAM" id="SSF117074">
    <property type="entry name" value="Hypothetical protein PA1324"/>
    <property type="match status" value="1"/>
</dbReference>
<dbReference type="EMBL" id="MSZX01000006">
    <property type="protein sequence ID" value="OPA76798.1"/>
    <property type="molecule type" value="Genomic_DNA"/>
</dbReference>
<proteinExistence type="predicted"/>
<dbReference type="InterPro" id="IPR019734">
    <property type="entry name" value="TPR_rpt"/>
</dbReference>
<dbReference type="InterPro" id="IPR011990">
    <property type="entry name" value="TPR-like_helical_dom_sf"/>
</dbReference>
<dbReference type="PROSITE" id="PS50005">
    <property type="entry name" value="TPR"/>
    <property type="match status" value="1"/>
</dbReference>
<evidence type="ECO:0000256" key="1">
    <source>
        <dbReference type="PROSITE-ProRule" id="PRU00339"/>
    </source>
</evidence>
<dbReference type="SUPFAM" id="SSF48452">
    <property type="entry name" value="TPR-like"/>
    <property type="match status" value="2"/>
</dbReference>
<evidence type="ECO:0000313" key="2">
    <source>
        <dbReference type="EMBL" id="OPA76798.1"/>
    </source>
</evidence>
<dbReference type="STRING" id="1324314.BVG16_16670"/>
<organism evidence="2 3">
    <name type="scientific">Paenibacillus selenitireducens</name>
    <dbReference type="NCBI Taxonomy" id="1324314"/>
    <lineage>
        <taxon>Bacteria</taxon>
        <taxon>Bacillati</taxon>
        <taxon>Bacillota</taxon>
        <taxon>Bacilli</taxon>
        <taxon>Bacillales</taxon>
        <taxon>Paenibacillaceae</taxon>
        <taxon>Paenibacillus</taxon>
    </lineage>
</organism>
<dbReference type="Gene3D" id="1.25.40.10">
    <property type="entry name" value="Tetratricopeptide repeat domain"/>
    <property type="match status" value="2"/>
</dbReference>
<dbReference type="InterPro" id="IPR013783">
    <property type="entry name" value="Ig-like_fold"/>
</dbReference>
<feature type="repeat" description="TPR" evidence="1">
    <location>
        <begin position="510"/>
        <end position="543"/>
    </location>
</feature>
<name>A0A1T2XAC9_9BACL</name>
<protein>
    <submittedName>
        <fullName evidence="2">Uncharacterized protein</fullName>
    </submittedName>
</protein>
<evidence type="ECO:0000313" key="3">
    <source>
        <dbReference type="Proteomes" id="UP000190188"/>
    </source>
</evidence>
<reference evidence="2 3" key="1">
    <citation type="submission" date="2017-01" db="EMBL/GenBank/DDBJ databases">
        <title>Genome analysis of Paenibacillus selenitrireducens ES3-24.</title>
        <authorList>
            <person name="Xu D."/>
            <person name="Yao R."/>
            <person name="Zheng S."/>
        </authorList>
    </citation>
    <scope>NUCLEOTIDE SEQUENCE [LARGE SCALE GENOMIC DNA]</scope>
    <source>
        <strain evidence="2 3">ES3-24</strain>
    </source>
</reference>
<keyword evidence="1" id="KW-0802">TPR repeat</keyword>
<accession>A0A1T2XAC9</accession>
<dbReference type="Proteomes" id="UP000190188">
    <property type="component" value="Unassembled WGS sequence"/>
</dbReference>
<sequence>MVIRLKVKTLAILIVLLVMASVIAVVNLPSNLLRSGAYDAVIRYFPWSSEVPDALILAGQNAVPNIDESDELLYMMSDGDRASFSNSGITVENQEKAIQYYEQFLRDYPDDPRVNDFVLWQLTLLHRKKGDITRTEELLNQLVKLPAKSAEAQRLLYEVKRIQSEPGEHLAVKGSVRFNGEPRSGVVLFLKSRSTIGGFSSNEIYQSDSITVMTDKDGNYSFYDVPPGEYLVGVAVPYPSVEGYFLLPHKEKFVVVESSKTKDYDVDFIPLMELVSPMDNEMIQGSTIQFEWKPVKGAQYYQVSLTSLERSREDGRIVGSLTRPLTEKWMGTSASYNIEALQTQYTGSSKSHAAGDDKNKAALDPNSILGLLYPGGEFSWSVDAYGTKGEKIGSSSGYYRLDSAIPFFTINAAGESEGDRYARQYDYEKAIQAYEQEIPDPKAVRKLALIYDYGITWEDHGNPHKALPYWEMLQNPTAMDQLMMADDYQKTGEPEKAIAIYEKLAEQGESRAEEKLGDDYRTRGMRNEAMQMYKRMLQHAPEPTGEKLVLMHLLDGDIDEARKVAEEAPIDYAKENLHALMMKVEEKDVSNTQFMQGLEGIELGKSSQVDQAVAALKQDDPNLATILKVLRYYVK</sequence>
<dbReference type="OrthoDB" id="1947780at2"/>